<evidence type="ECO:0000313" key="2">
    <source>
        <dbReference type="EMBL" id="PKQ27863.1"/>
    </source>
</evidence>
<keyword evidence="1" id="KW-0812">Transmembrane</keyword>
<sequence>MEKETVNHLDLIQGIINRLGRNSFAYKGWAITIISAIFALAVTKNVRPLYFLIALVPALLFWGLDAYYLRQEHLFRALYDEVRKNESSALPDGIFSMKTEPFVESTRSWISLCFSKSVLFLYCPLAVIVIAVTIVAYVVKK</sequence>
<proteinExistence type="predicted"/>
<evidence type="ECO:0000313" key="3">
    <source>
        <dbReference type="Proteomes" id="UP000233654"/>
    </source>
</evidence>
<dbReference type="Proteomes" id="UP000233654">
    <property type="component" value="Unassembled WGS sequence"/>
</dbReference>
<gene>
    <name evidence="2" type="ORF">CVT63_05770</name>
</gene>
<reference evidence="2 3" key="1">
    <citation type="journal article" date="2017" name="ISME J.">
        <title>Potential for microbial H2 and metal transformations associated with novel bacteria and archaea in deep terrestrial subsurface sediments.</title>
        <authorList>
            <person name="Hernsdorf A.W."/>
            <person name="Amano Y."/>
            <person name="Miyakawa K."/>
            <person name="Ise K."/>
            <person name="Suzuki Y."/>
            <person name="Anantharaman K."/>
            <person name="Probst A."/>
            <person name="Burstein D."/>
            <person name="Thomas B.C."/>
            <person name="Banfield J.F."/>
        </authorList>
    </citation>
    <scope>NUCLEOTIDE SEQUENCE [LARGE SCALE GENOMIC DNA]</scope>
    <source>
        <strain evidence="2">HGW-Actinobacteria-3</strain>
    </source>
</reference>
<protein>
    <submittedName>
        <fullName evidence="2">Uncharacterized protein</fullName>
    </submittedName>
</protein>
<feature type="transmembrane region" description="Helical" evidence="1">
    <location>
        <begin position="24"/>
        <end position="42"/>
    </location>
</feature>
<feature type="transmembrane region" description="Helical" evidence="1">
    <location>
        <begin position="119"/>
        <end position="139"/>
    </location>
</feature>
<keyword evidence="1" id="KW-0472">Membrane</keyword>
<feature type="transmembrane region" description="Helical" evidence="1">
    <location>
        <begin position="49"/>
        <end position="69"/>
    </location>
</feature>
<keyword evidence="1" id="KW-1133">Transmembrane helix</keyword>
<name>A0A2N3G575_9ACTN</name>
<accession>A0A2N3G575</accession>
<dbReference type="EMBL" id="PHEX01000048">
    <property type="protein sequence ID" value="PKQ27863.1"/>
    <property type="molecule type" value="Genomic_DNA"/>
</dbReference>
<dbReference type="AlphaFoldDB" id="A0A2N3G575"/>
<comment type="caution">
    <text evidence="2">The sequence shown here is derived from an EMBL/GenBank/DDBJ whole genome shotgun (WGS) entry which is preliminary data.</text>
</comment>
<evidence type="ECO:0000256" key="1">
    <source>
        <dbReference type="SAM" id="Phobius"/>
    </source>
</evidence>
<organism evidence="2 3">
    <name type="scientific">Candidatus Anoxymicrobium japonicum</name>
    <dbReference type="NCBI Taxonomy" id="2013648"/>
    <lineage>
        <taxon>Bacteria</taxon>
        <taxon>Bacillati</taxon>
        <taxon>Actinomycetota</taxon>
        <taxon>Candidatus Geothermincolia</taxon>
        <taxon>Candidatus Geothermincolales</taxon>
        <taxon>Candidatus Anoxymicrobiaceae</taxon>
        <taxon>Candidatus Anoxymicrobium</taxon>
    </lineage>
</organism>